<dbReference type="EnsemblMetazoa" id="HelroT171717">
    <property type="protein sequence ID" value="HelroP171717"/>
    <property type="gene ID" value="HelroG171717"/>
</dbReference>
<reference evidence="1 3" key="2">
    <citation type="journal article" date="2013" name="Nature">
        <title>Insights into bilaterian evolution from three spiralian genomes.</title>
        <authorList>
            <person name="Simakov O."/>
            <person name="Marletaz F."/>
            <person name="Cho S.J."/>
            <person name="Edsinger-Gonzales E."/>
            <person name="Havlak P."/>
            <person name="Hellsten U."/>
            <person name="Kuo D.H."/>
            <person name="Larsson T."/>
            <person name="Lv J."/>
            <person name="Arendt D."/>
            <person name="Savage R."/>
            <person name="Osoegawa K."/>
            <person name="de Jong P."/>
            <person name="Grimwood J."/>
            <person name="Chapman J.A."/>
            <person name="Shapiro H."/>
            <person name="Aerts A."/>
            <person name="Otillar R.P."/>
            <person name="Terry A.Y."/>
            <person name="Boore J.L."/>
            <person name="Grigoriev I.V."/>
            <person name="Lindberg D.R."/>
            <person name="Seaver E.C."/>
            <person name="Weisblat D.A."/>
            <person name="Putnam N.H."/>
            <person name="Rokhsar D.S."/>
        </authorList>
    </citation>
    <scope>NUCLEOTIDE SEQUENCE</scope>
</reference>
<sequence length="168" mass="19756">MAIDMNDNTKWSTTFQIYIRHNFSPPKFKRSHNTFSRFVEIGLPVSRGLRKMKIKHLIDLPEADMERQAMKFSTVFKTDVTSDLPRQSLTCEIIKKNIANAKALKHVFNYISDVTIDDEKWKDTLAGDAWHDNKYTVVIYEKEVHYDDSTIKRSNCFTNARQMFEQNI</sequence>
<gene>
    <name evidence="2" type="primary">20203758</name>
    <name evidence="1" type="ORF">HELRODRAFT_171717</name>
</gene>
<dbReference type="Proteomes" id="UP000015101">
    <property type="component" value="Unassembled WGS sequence"/>
</dbReference>
<dbReference type="AlphaFoldDB" id="T1F4K9"/>
<keyword evidence="3" id="KW-1185">Reference proteome</keyword>
<evidence type="ECO:0000313" key="1">
    <source>
        <dbReference type="EMBL" id="ESO05341.1"/>
    </source>
</evidence>
<dbReference type="InParanoid" id="T1F4K9"/>
<accession>T1F4K9</accession>
<name>T1F4K9_HELRO</name>
<dbReference type="RefSeq" id="XP_009016656.1">
    <property type="nucleotide sequence ID" value="XM_009018408.1"/>
</dbReference>
<dbReference type="CTD" id="20203758"/>
<evidence type="ECO:0000313" key="2">
    <source>
        <dbReference type="EnsemblMetazoa" id="HelroP171717"/>
    </source>
</evidence>
<dbReference type="HOGENOM" id="CLU_1588274_0_0_1"/>
<proteinExistence type="predicted"/>
<organism evidence="2 3">
    <name type="scientific">Helobdella robusta</name>
    <name type="common">Californian leech</name>
    <dbReference type="NCBI Taxonomy" id="6412"/>
    <lineage>
        <taxon>Eukaryota</taxon>
        <taxon>Metazoa</taxon>
        <taxon>Spiralia</taxon>
        <taxon>Lophotrochozoa</taxon>
        <taxon>Annelida</taxon>
        <taxon>Clitellata</taxon>
        <taxon>Hirudinea</taxon>
        <taxon>Rhynchobdellida</taxon>
        <taxon>Glossiphoniidae</taxon>
        <taxon>Helobdella</taxon>
    </lineage>
</organism>
<reference evidence="2" key="3">
    <citation type="submission" date="2015-06" db="UniProtKB">
        <authorList>
            <consortium name="EnsemblMetazoa"/>
        </authorList>
    </citation>
    <scope>IDENTIFICATION</scope>
</reference>
<reference evidence="3" key="1">
    <citation type="submission" date="2012-12" db="EMBL/GenBank/DDBJ databases">
        <authorList>
            <person name="Hellsten U."/>
            <person name="Grimwood J."/>
            <person name="Chapman J.A."/>
            <person name="Shapiro H."/>
            <person name="Aerts A."/>
            <person name="Otillar R.P."/>
            <person name="Terry A.Y."/>
            <person name="Boore J.L."/>
            <person name="Simakov O."/>
            <person name="Marletaz F."/>
            <person name="Cho S.-J."/>
            <person name="Edsinger-Gonzales E."/>
            <person name="Havlak P."/>
            <person name="Kuo D.-H."/>
            <person name="Larsson T."/>
            <person name="Lv J."/>
            <person name="Arendt D."/>
            <person name="Savage R."/>
            <person name="Osoegawa K."/>
            <person name="de Jong P."/>
            <person name="Lindberg D.R."/>
            <person name="Seaver E.C."/>
            <person name="Weisblat D.A."/>
            <person name="Putnam N.H."/>
            <person name="Grigoriev I.V."/>
            <person name="Rokhsar D.S."/>
        </authorList>
    </citation>
    <scope>NUCLEOTIDE SEQUENCE</scope>
</reference>
<protein>
    <submittedName>
        <fullName evidence="1 2">Uncharacterized protein</fullName>
    </submittedName>
</protein>
<dbReference type="EMBL" id="AMQM01003916">
    <property type="status" value="NOT_ANNOTATED_CDS"/>
    <property type="molecule type" value="Genomic_DNA"/>
</dbReference>
<dbReference type="EMBL" id="KB096365">
    <property type="protein sequence ID" value="ESO05341.1"/>
    <property type="molecule type" value="Genomic_DNA"/>
</dbReference>
<dbReference type="GeneID" id="20203758"/>
<dbReference type="KEGG" id="hro:HELRODRAFT_171717"/>
<evidence type="ECO:0000313" key="3">
    <source>
        <dbReference type="Proteomes" id="UP000015101"/>
    </source>
</evidence>